<keyword evidence="2" id="KW-0614">Plasmid</keyword>
<geneLocation type="plasmid" evidence="2">
    <name>unnamed1</name>
</geneLocation>
<reference evidence="2" key="1">
    <citation type="submission" date="2016-07" db="EMBL/GenBank/DDBJ databases">
        <title>Microvirga ossetica sp. nov. a new species of rhizobia isolated from root nodules of the legume species Vicia alpestris Steven originated from North Ossetia region in the Caucasus.</title>
        <authorList>
            <person name="Safronova V.I."/>
            <person name="Kuznetsova I.G."/>
            <person name="Sazanova A.L."/>
            <person name="Belimov A."/>
            <person name="Andronov E."/>
            <person name="Osledkin Y.S."/>
            <person name="Onishchuk O.P."/>
            <person name="Kurchak O.N."/>
            <person name="Shaposhnikov A.I."/>
            <person name="Willems A."/>
            <person name="Tikhonovich I.A."/>
        </authorList>
    </citation>
    <scope>NUCLEOTIDE SEQUENCE [LARGE SCALE GENOMIC DNA]</scope>
    <source>
        <strain evidence="2">V5/3M</strain>
        <plasmid evidence="2">unnamed1</plasmid>
    </source>
</reference>
<dbReference type="InterPro" id="IPR036102">
    <property type="entry name" value="OsmC/Ohrsf"/>
</dbReference>
<name>A0A1B2EQ62_9HYPH</name>
<evidence type="ECO:0008006" key="3">
    <source>
        <dbReference type="Google" id="ProtNLM"/>
    </source>
</evidence>
<dbReference type="Gene3D" id="3.30.300.20">
    <property type="match status" value="1"/>
</dbReference>
<protein>
    <recommendedName>
        <fullName evidence="3">Osmotically inducible protein C</fullName>
    </recommendedName>
</protein>
<dbReference type="InterPro" id="IPR003718">
    <property type="entry name" value="OsmC/Ohr_fam"/>
</dbReference>
<dbReference type="AlphaFoldDB" id="A0A1B2EQ62"/>
<dbReference type="EMBL" id="CP016617">
    <property type="protein sequence ID" value="ANY82124.1"/>
    <property type="molecule type" value="Genomic_DNA"/>
</dbReference>
<dbReference type="RefSeq" id="WP_099513277.1">
    <property type="nucleotide sequence ID" value="NZ_CP016617.1"/>
</dbReference>
<dbReference type="KEGG" id="moc:BB934_27575"/>
<accession>A0A1B2EQ62</accession>
<feature type="region of interest" description="Disordered" evidence="1">
    <location>
        <begin position="161"/>
        <end position="180"/>
    </location>
</feature>
<dbReference type="Pfam" id="PF02566">
    <property type="entry name" value="OsmC"/>
    <property type="match status" value="1"/>
</dbReference>
<proteinExistence type="predicted"/>
<dbReference type="InterPro" id="IPR015946">
    <property type="entry name" value="KH_dom-like_a/b"/>
</dbReference>
<dbReference type="SUPFAM" id="SSF82784">
    <property type="entry name" value="OsmC-like"/>
    <property type="match status" value="1"/>
</dbReference>
<dbReference type="PANTHER" id="PTHR39624">
    <property type="entry name" value="PROTEIN INVOLVED IN RIMO-MEDIATED BETA-METHYLTHIOLATION OF RIBOSOMAL PROTEIN S12 YCAO"/>
    <property type="match status" value="1"/>
</dbReference>
<dbReference type="PANTHER" id="PTHR39624:SF2">
    <property type="entry name" value="OSMC-LIKE PROTEIN"/>
    <property type="match status" value="1"/>
</dbReference>
<gene>
    <name evidence="2" type="ORF">BB934_27575</name>
</gene>
<sequence length="217" mass="23155">MQITPLGPLEREAEGSSNTAIVTNLEHTEFGQVIFVGDHTLHADQPLGAGGQAAGPDPYQYLLAALGACTSMIVGAFARRKAWPLEQVVVRLTHSQTHPTSADRHPSGKISDRIERSIDLVGPLSDTQRDLLLKVADMCPLVGMLTSGLDIVTTLTAHAPGESYDPVDRDSDQSFPASDPPGWIRMTGAGSPLHINALTLLVEHADNSLAPSELRAR</sequence>
<dbReference type="OrthoDB" id="3693562at2"/>
<organism evidence="2">
    <name type="scientific">Microvirga ossetica</name>
    <dbReference type="NCBI Taxonomy" id="1882682"/>
    <lineage>
        <taxon>Bacteria</taxon>
        <taxon>Pseudomonadati</taxon>
        <taxon>Pseudomonadota</taxon>
        <taxon>Alphaproteobacteria</taxon>
        <taxon>Hyphomicrobiales</taxon>
        <taxon>Methylobacteriaceae</taxon>
        <taxon>Microvirga</taxon>
    </lineage>
</organism>
<evidence type="ECO:0000313" key="2">
    <source>
        <dbReference type="EMBL" id="ANY82124.1"/>
    </source>
</evidence>
<evidence type="ECO:0000256" key="1">
    <source>
        <dbReference type="SAM" id="MobiDB-lite"/>
    </source>
</evidence>